<dbReference type="SMART" id="SM00904">
    <property type="entry name" value="Flavokinase"/>
    <property type="match status" value="1"/>
</dbReference>
<dbReference type="Gene3D" id="2.40.30.30">
    <property type="entry name" value="Riboflavin kinase-like"/>
    <property type="match status" value="1"/>
</dbReference>
<evidence type="ECO:0000313" key="19">
    <source>
        <dbReference type="Proteomes" id="UP000001070"/>
    </source>
</evidence>
<evidence type="ECO:0000256" key="8">
    <source>
        <dbReference type="ARBA" id="ARBA00022723"/>
    </source>
</evidence>
<dbReference type="GO" id="GO:0005524">
    <property type="term" value="F:ATP binding"/>
    <property type="evidence" value="ECO:0007669"/>
    <property type="project" value="UniProtKB-KW"/>
</dbReference>
<dbReference type="AlphaFoldDB" id="B4JI33"/>
<keyword evidence="9" id="KW-0547">Nucleotide-binding</keyword>
<dbReference type="EMBL" id="CH916369">
    <property type="protein sequence ID" value="EDV92914.1"/>
    <property type="molecule type" value="Genomic_DNA"/>
</dbReference>
<evidence type="ECO:0000256" key="6">
    <source>
        <dbReference type="ARBA" id="ARBA00022643"/>
    </source>
</evidence>
<dbReference type="UniPathway" id="UPA00276">
    <property type="reaction ID" value="UER00406"/>
</dbReference>
<dbReference type="InterPro" id="IPR015865">
    <property type="entry name" value="Riboflavin_kinase_bac/euk"/>
</dbReference>
<evidence type="ECO:0000259" key="17">
    <source>
        <dbReference type="SMART" id="SM00904"/>
    </source>
</evidence>
<evidence type="ECO:0000256" key="10">
    <source>
        <dbReference type="ARBA" id="ARBA00022777"/>
    </source>
</evidence>
<evidence type="ECO:0000256" key="16">
    <source>
        <dbReference type="ARBA" id="ARBA00077632"/>
    </source>
</evidence>
<dbReference type="OMA" id="NGEVHKM"/>
<feature type="domain" description="Riboflavin kinase" evidence="17">
    <location>
        <begin position="2"/>
        <end position="132"/>
    </location>
</feature>
<sequence>MLDQLPICACGEIVRGFGRGSKELGIPTANLAHEVVKSLPAALHTGVYYGWASVNNGDVHKMVLSVGWNPFYNNKEKSVETHIMHNYNCDLYGQMLKICITGYLRPEQNFDSVEALIAVIKSDIEKAKTMLETLEHKKLQEAQFFSEEIKKC</sequence>
<dbReference type="STRING" id="7222.B4JI33"/>
<evidence type="ECO:0000256" key="14">
    <source>
        <dbReference type="ARBA" id="ARBA00050912"/>
    </source>
</evidence>
<dbReference type="InterPro" id="IPR023465">
    <property type="entry name" value="Riboflavin_kinase_dom_sf"/>
</dbReference>
<dbReference type="GO" id="GO:0009398">
    <property type="term" value="P:FMN biosynthetic process"/>
    <property type="evidence" value="ECO:0007669"/>
    <property type="project" value="UniProtKB-UniPathway"/>
</dbReference>
<evidence type="ECO:0000256" key="7">
    <source>
        <dbReference type="ARBA" id="ARBA00022679"/>
    </source>
</evidence>
<evidence type="ECO:0000256" key="12">
    <source>
        <dbReference type="ARBA" id="ARBA00022840"/>
    </source>
</evidence>
<evidence type="ECO:0000256" key="13">
    <source>
        <dbReference type="ARBA" id="ARBA00029789"/>
    </source>
</evidence>
<keyword evidence="5" id="KW-0285">Flavoprotein</keyword>
<dbReference type="OrthoDB" id="276388at2759"/>
<accession>B4JI33</accession>
<dbReference type="PANTHER" id="PTHR22749">
    <property type="entry name" value="RIBOFLAVIN KINASE/FMN ADENYLYLTRANSFERASE"/>
    <property type="match status" value="1"/>
</dbReference>
<dbReference type="FunCoup" id="B4JI33">
    <property type="interactions" value="1207"/>
</dbReference>
<comment type="function">
    <text evidence="15">Catalyzes the phosphorylation of riboflavin (vitamin B2) to form flavin-mononucleotide (FMN), hence rate-limiting enzyme in the synthesis of FAD. Essential for TNF-induced reactive oxygen species (ROS) production. Through its interaction with both TNFRSF1A and CYBA, physically and functionally couples TNFRSF1A to NADPH oxidase. TNF-activation of RFK may enhance the incorporation of FAD in NADPH oxidase, a critical step for the assembly and activation of NADPH oxidase.</text>
</comment>
<dbReference type="GO" id="GO:0046872">
    <property type="term" value="F:metal ion binding"/>
    <property type="evidence" value="ECO:0007669"/>
    <property type="project" value="UniProtKB-KW"/>
</dbReference>
<dbReference type="SUPFAM" id="SSF82114">
    <property type="entry name" value="Riboflavin kinase-like"/>
    <property type="match status" value="1"/>
</dbReference>
<dbReference type="PANTHER" id="PTHR22749:SF6">
    <property type="entry name" value="RIBOFLAVIN KINASE"/>
    <property type="match status" value="1"/>
</dbReference>
<dbReference type="InParanoid" id="B4JI33"/>
<comment type="cofactor">
    <cofactor evidence="1">
        <name>Zn(2+)</name>
        <dbReference type="ChEBI" id="CHEBI:29105"/>
    </cofactor>
</comment>
<keyword evidence="8" id="KW-0479">Metal-binding</keyword>
<comment type="pathway">
    <text evidence="2">Cofactor biosynthesis; FMN biosynthesis; FMN from riboflavin (ATP route): step 1/1.</text>
</comment>
<gene>
    <name evidence="18" type="primary">Dgri\GH19022</name>
    <name evidence="18" type="ORF">Dgri_GH19022</name>
</gene>
<evidence type="ECO:0000256" key="2">
    <source>
        <dbReference type="ARBA" id="ARBA00005201"/>
    </source>
</evidence>
<dbReference type="InterPro" id="IPR023468">
    <property type="entry name" value="Riboflavin_kinase"/>
</dbReference>
<protein>
    <recommendedName>
        <fullName evidence="4">Riboflavin kinase</fullName>
        <ecNumber evidence="3">2.7.1.26</ecNumber>
    </recommendedName>
    <alternativeName>
        <fullName evidence="16">ATP:riboflavin 5'-phosphotransferase</fullName>
    </alternativeName>
    <alternativeName>
        <fullName evidence="13">Flavokinase</fullName>
    </alternativeName>
</protein>
<keyword evidence="6" id="KW-0288">FMN</keyword>
<proteinExistence type="predicted"/>
<name>B4JI33_DROGR</name>
<dbReference type="PhylomeDB" id="B4JI33"/>
<evidence type="ECO:0000313" key="18">
    <source>
        <dbReference type="EMBL" id="EDV92914.1"/>
    </source>
</evidence>
<evidence type="ECO:0000256" key="5">
    <source>
        <dbReference type="ARBA" id="ARBA00022630"/>
    </source>
</evidence>
<dbReference type="EC" id="2.7.1.26" evidence="3"/>
<dbReference type="FunFam" id="2.40.30.30:FF:000002">
    <property type="entry name" value="Riboflavin kinase, putative"/>
    <property type="match status" value="1"/>
</dbReference>
<dbReference type="KEGG" id="dgr:6563685"/>
<dbReference type="Proteomes" id="UP000001070">
    <property type="component" value="Unassembled WGS sequence"/>
</dbReference>
<keyword evidence="7" id="KW-0808">Transferase</keyword>
<keyword evidence="11" id="KW-0862">Zinc</keyword>
<evidence type="ECO:0000256" key="15">
    <source>
        <dbReference type="ARBA" id="ARBA00054097"/>
    </source>
</evidence>
<keyword evidence="10" id="KW-0418">Kinase</keyword>
<reference evidence="18 19" key="1">
    <citation type="journal article" date="2007" name="Nature">
        <title>Evolution of genes and genomes on the Drosophila phylogeny.</title>
        <authorList>
            <consortium name="Drosophila 12 Genomes Consortium"/>
            <person name="Clark A.G."/>
            <person name="Eisen M.B."/>
            <person name="Smith D.R."/>
            <person name="Bergman C.M."/>
            <person name="Oliver B."/>
            <person name="Markow T.A."/>
            <person name="Kaufman T.C."/>
            <person name="Kellis M."/>
            <person name="Gelbart W."/>
            <person name="Iyer V.N."/>
            <person name="Pollard D.A."/>
            <person name="Sackton T.B."/>
            <person name="Larracuente A.M."/>
            <person name="Singh N.D."/>
            <person name="Abad J.P."/>
            <person name="Abt D.N."/>
            <person name="Adryan B."/>
            <person name="Aguade M."/>
            <person name="Akashi H."/>
            <person name="Anderson W.W."/>
            <person name="Aquadro C.F."/>
            <person name="Ardell D.H."/>
            <person name="Arguello R."/>
            <person name="Artieri C.G."/>
            <person name="Barbash D.A."/>
            <person name="Barker D."/>
            <person name="Barsanti P."/>
            <person name="Batterham P."/>
            <person name="Batzoglou S."/>
            <person name="Begun D."/>
            <person name="Bhutkar A."/>
            <person name="Blanco E."/>
            <person name="Bosak S.A."/>
            <person name="Bradley R.K."/>
            <person name="Brand A.D."/>
            <person name="Brent M.R."/>
            <person name="Brooks A.N."/>
            <person name="Brown R.H."/>
            <person name="Butlin R.K."/>
            <person name="Caggese C."/>
            <person name="Calvi B.R."/>
            <person name="Bernardo de Carvalho A."/>
            <person name="Caspi A."/>
            <person name="Castrezana S."/>
            <person name="Celniker S.E."/>
            <person name="Chang J.L."/>
            <person name="Chapple C."/>
            <person name="Chatterji S."/>
            <person name="Chinwalla A."/>
            <person name="Civetta A."/>
            <person name="Clifton S.W."/>
            <person name="Comeron J.M."/>
            <person name="Costello J.C."/>
            <person name="Coyne J.A."/>
            <person name="Daub J."/>
            <person name="David R.G."/>
            <person name="Delcher A.L."/>
            <person name="Delehaunty K."/>
            <person name="Do C.B."/>
            <person name="Ebling H."/>
            <person name="Edwards K."/>
            <person name="Eickbush T."/>
            <person name="Evans J.D."/>
            <person name="Filipski A."/>
            <person name="Findeiss S."/>
            <person name="Freyhult E."/>
            <person name="Fulton L."/>
            <person name="Fulton R."/>
            <person name="Garcia A.C."/>
            <person name="Gardiner A."/>
            <person name="Garfield D.A."/>
            <person name="Garvin B.E."/>
            <person name="Gibson G."/>
            <person name="Gilbert D."/>
            <person name="Gnerre S."/>
            <person name="Godfrey J."/>
            <person name="Good R."/>
            <person name="Gotea V."/>
            <person name="Gravely B."/>
            <person name="Greenberg A.J."/>
            <person name="Griffiths-Jones S."/>
            <person name="Gross S."/>
            <person name="Guigo R."/>
            <person name="Gustafson E.A."/>
            <person name="Haerty W."/>
            <person name="Hahn M.W."/>
            <person name="Halligan D.L."/>
            <person name="Halpern A.L."/>
            <person name="Halter G.M."/>
            <person name="Han M.V."/>
            <person name="Heger A."/>
            <person name="Hillier L."/>
            <person name="Hinrichs A.S."/>
            <person name="Holmes I."/>
            <person name="Hoskins R.A."/>
            <person name="Hubisz M.J."/>
            <person name="Hultmark D."/>
            <person name="Huntley M.A."/>
            <person name="Jaffe D.B."/>
            <person name="Jagadeeshan S."/>
            <person name="Jeck W.R."/>
            <person name="Johnson J."/>
            <person name="Jones C.D."/>
            <person name="Jordan W.C."/>
            <person name="Karpen G.H."/>
            <person name="Kataoka E."/>
            <person name="Keightley P.D."/>
            <person name="Kheradpour P."/>
            <person name="Kirkness E.F."/>
            <person name="Koerich L.B."/>
            <person name="Kristiansen K."/>
            <person name="Kudrna D."/>
            <person name="Kulathinal R.J."/>
            <person name="Kumar S."/>
            <person name="Kwok R."/>
            <person name="Lander E."/>
            <person name="Langley C.H."/>
            <person name="Lapoint R."/>
            <person name="Lazzaro B.P."/>
            <person name="Lee S.J."/>
            <person name="Levesque L."/>
            <person name="Li R."/>
            <person name="Lin C.F."/>
            <person name="Lin M.F."/>
            <person name="Lindblad-Toh K."/>
            <person name="Llopart A."/>
            <person name="Long M."/>
            <person name="Low L."/>
            <person name="Lozovsky E."/>
            <person name="Lu J."/>
            <person name="Luo M."/>
            <person name="Machado C.A."/>
            <person name="Makalowski W."/>
            <person name="Marzo M."/>
            <person name="Matsuda M."/>
            <person name="Matzkin L."/>
            <person name="McAllister B."/>
            <person name="McBride C.S."/>
            <person name="McKernan B."/>
            <person name="McKernan K."/>
            <person name="Mendez-Lago M."/>
            <person name="Minx P."/>
            <person name="Mollenhauer M.U."/>
            <person name="Montooth K."/>
            <person name="Mount S.M."/>
            <person name="Mu X."/>
            <person name="Myers E."/>
            <person name="Negre B."/>
            <person name="Newfeld S."/>
            <person name="Nielsen R."/>
            <person name="Noor M.A."/>
            <person name="O'Grady P."/>
            <person name="Pachter L."/>
            <person name="Papaceit M."/>
            <person name="Parisi M.J."/>
            <person name="Parisi M."/>
            <person name="Parts L."/>
            <person name="Pedersen J.S."/>
            <person name="Pesole G."/>
            <person name="Phillippy A.M."/>
            <person name="Ponting C.P."/>
            <person name="Pop M."/>
            <person name="Porcelli D."/>
            <person name="Powell J.R."/>
            <person name="Prohaska S."/>
            <person name="Pruitt K."/>
            <person name="Puig M."/>
            <person name="Quesneville H."/>
            <person name="Ram K.R."/>
            <person name="Rand D."/>
            <person name="Rasmussen M.D."/>
            <person name="Reed L.K."/>
            <person name="Reenan R."/>
            <person name="Reily A."/>
            <person name="Remington K.A."/>
            <person name="Rieger T.T."/>
            <person name="Ritchie M.G."/>
            <person name="Robin C."/>
            <person name="Rogers Y.H."/>
            <person name="Rohde C."/>
            <person name="Rozas J."/>
            <person name="Rubenfield M.J."/>
            <person name="Ruiz A."/>
            <person name="Russo S."/>
            <person name="Salzberg S.L."/>
            <person name="Sanchez-Gracia A."/>
            <person name="Saranga D.J."/>
            <person name="Sato H."/>
            <person name="Schaeffer S.W."/>
            <person name="Schatz M.C."/>
            <person name="Schlenke T."/>
            <person name="Schwartz R."/>
            <person name="Segarra C."/>
            <person name="Singh R.S."/>
            <person name="Sirot L."/>
            <person name="Sirota M."/>
            <person name="Sisneros N.B."/>
            <person name="Smith C.D."/>
            <person name="Smith T.F."/>
            <person name="Spieth J."/>
            <person name="Stage D.E."/>
            <person name="Stark A."/>
            <person name="Stephan W."/>
            <person name="Strausberg R.L."/>
            <person name="Strempel S."/>
            <person name="Sturgill D."/>
            <person name="Sutton G."/>
            <person name="Sutton G.G."/>
            <person name="Tao W."/>
            <person name="Teichmann S."/>
            <person name="Tobari Y.N."/>
            <person name="Tomimura Y."/>
            <person name="Tsolas J.M."/>
            <person name="Valente V.L."/>
            <person name="Venter E."/>
            <person name="Venter J.C."/>
            <person name="Vicario S."/>
            <person name="Vieira F.G."/>
            <person name="Vilella A.J."/>
            <person name="Villasante A."/>
            <person name="Walenz B."/>
            <person name="Wang J."/>
            <person name="Wasserman M."/>
            <person name="Watts T."/>
            <person name="Wilson D."/>
            <person name="Wilson R.K."/>
            <person name="Wing R.A."/>
            <person name="Wolfner M.F."/>
            <person name="Wong A."/>
            <person name="Wong G.K."/>
            <person name="Wu C.I."/>
            <person name="Wu G."/>
            <person name="Yamamoto D."/>
            <person name="Yang H.P."/>
            <person name="Yang S.P."/>
            <person name="Yorke J.A."/>
            <person name="Yoshida K."/>
            <person name="Zdobnov E."/>
            <person name="Zhang P."/>
            <person name="Zhang Y."/>
            <person name="Zimin A.V."/>
            <person name="Baldwin J."/>
            <person name="Abdouelleil A."/>
            <person name="Abdulkadir J."/>
            <person name="Abebe A."/>
            <person name="Abera B."/>
            <person name="Abreu J."/>
            <person name="Acer S.C."/>
            <person name="Aftuck L."/>
            <person name="Alexander A."/>
            <person name="An P."/>
            <person name="Anderson E."/>
            <person name="Anderson S."/>
            <person name="Arachi H."/>
            <person name="Azer M."/>
            <person name="Bachantsang P."/>
            <person name="Barry A."/>
            <person name="Bayul T."/>
            <person name="Berlin A."/>
            <person name="Bessette D."/>
            <person name="Bloom T."/>
            <person name="Blye J."/>
            <person name="Boguslavskiy L."/>
            <person name="Bonnet C."/>
            <person name="Boukhgalter B."/>
            <person name="Bourzgui I."/>
            <person name="Brown A."/>
            <person name="Cahill P."/>
            <person name="Channer S."/>
            <person name="Cheshatsang Y."/>
            <person name="Chuda L."/>
            <person name="Citroen M."/>
            <person name="Collymore A."/>
            <person name="Cooke P."/>
            <person name="Costello M."/>
            <person name="D'Aco K."/>
            <person name="Daza R."/>
            <person name="De Haan G."/>
            <person name="DeGray S."/>
            <person name="DeMaso C."/>
            <person name="Dhargay N."/>
            <person name="Dooley K."/>
            <person name="Dooley E."/>
            <person name="Doricent M."/>
            <person name="Dorje P."/>
            <person name="Dorjee K."/>
            <person name="Dupes A."/>
            <person name="Elong R."/>
            <person name="Falk J."/>
            <person name="Farina A."/>
            <person name="Faro S."/>
            <person name="Ferguson D."/>
            <person name="Fisher S."/>
            <person name="Foley C.D."/>
            <person name="Franke A."/>
            <person name="Friedrich D."/>
            <person name="Gadbois L."/>
            <person name="Gearin G."/>
            <person name="Gearin C.R."/>
            <person name="Giannoukos G."/>
            <person name="Goode T."/>
            <person name="Graham J."/>
            <person name="Grandbois E."/>
            <person name="Grewal S."/>
            <person name="Gyaltsen K."/>
            <person name="Hafez N."/>
            <person name="Hagos B."/>
            <person name="Hall J."/>
            <person name="Henson C."/>
            <person name="Hollinger A."/>
            <person name="Honan T."/>
            <person name="Huard M.D."/>
            <person name="Hughes L."/>
            <person name="Hurhula B."/>
            <person name="Husby M.E."/>
            <person name="Kamat A."/>
            <person name="Kanga B."/>
            <person name="Kashin S."/>
            <person name="Khazanovich D."/>
            <person name="Kisner P."/>
            <person name="Lance K."/>
            <person name="Lara M."/>
            <person name="Lee W."/>
            <person name="Lennon N."/>
            <person name="Letendre F."/>
            <person name="LeVine R."/>
            <person name="Lipovsky A."/>
            <person name="Liu X."/>
            <person name="Liu J."/>
            <person name="Liu S."/>
            <person name="Lokyitsang T."/>
            <person name="Lokyitsang Y."/>
            <person name="Lubonja R."/>
            <person name="Lui A."/>
            <person name="MacDonald P."/>
            <person name="Magnisalis V."/>
            <person name="Maru K."/>
            <person name="Matthews C."/>
            <person name="McCusker W."/>
            <person name="McDonough S."/>
            <person name="Mehta T."/>
            <person name="Meldrim J."/>
            <person name="Meneus L."/>
            <person name="Mihai O."/>
            <person name="Mihalev A."/>
            <person name="Mihova T."/>
            <person name="Mittelman R."/>
            <person name="Mlenga V."/>
            <person name="Montmayeur A."/>
            <person name="Mulrain L."/>
            <person name="Navidi A."/>
            <person name="Naylor J."/>
            <person name="Negash T."/>
            <person name="Nguyen T."/>
            <person name="Nguyen N."/>
            <person name="Nicol R."/>
            <person name="Norbu C."/>
            <person name="Norbu N."/>
            <person name="Novod N."/>
            <person name="O'Neill B."/>
            <person name="Osman S."/>
            <person name="Markiewicz E."/>
            <person name="Oyono O.L."/>
            <person name="Patti C."/>
            <person name="Phunkhang P."/>
            <person name="Pierre F."/>
            <person name="Priest M."/>
            <person name="Raghuraman S."/>
            <person name="Rege F."/>
            <person name="Reyes R."/>
            <person name="Rise C."/>
            <person name="Rogov P."/>
            <person name="Ross K."/>
            <person name="Ryan E."/>
            <person name="Settipalli S."/>
            <person name="Shea T."/>
            <person name="Sherpa N."/>
            <person name="Shi L."/>
            <person name="Shih D."/>
            <person name="Sparrow T."/>
            <person name="Spaulding J."/>
            <person name="Stalker J."/>
            <person name="Stange-Thomann N."/>
            <person name="Stavropoulos S."/>
            <person name="Stone C."/>
            <person name="Strader C."/>
            <person name="Tesfaye S."/>
            <person name="Thomson T."/>
            <person name="Thoulutsang Y."/>
            <person name="Thoulutsang D."/>
            <person name="Topham K."/>
            <person name="Topping I."/>
            <person name="Tsamla T."/>
            <person name="Vassiliev H."/>
            <person name="Vo A."/>
            <person name="Wangchuk T."/>
            <person name="Wangdi T."/>
            <person name="Weiand M."/>
            <person name="Wilkinson J."/>
            <person name="Wilson A."/>
            <person name="Yadav S."/>
            <person name="Young G."/>
            <person name="Yu Q."/>
            <person name="Zembek L."/>
            <person name="Zhong D."/>
            <person name="Zimmer A."/>
            <person name="Zwirko Z."/>
            <person name="Jaffe D.B."/>
            <person name="Alvarez P."/>
            <person name="Brockman W."/>
            <person name="Butler J."/>
            <person name="Chin C."/>
            <person name="Gnerre S."/>
            <person name="Grabherr M."/>
            <person name="Kleber M."/>
            <person name="Mauceli E."/>
            <person name="MacCallum I."/>
        </authorList>
    </citation>
    <scope>NUCLEOTIDE SEQUENCE [LARGE SCALE GENOMIC DNA]</scope>
    <source>
        <strain evidence="19">Tucson 15287-2541.00</strain>
    </source>
</reference>
<evidence type="ECO:0000256" key="4">
    <source>
        <dbReference type="ARBA" id="ARBA00017394"/>
    </source>
</evidence>
<dbReference type="Pfam" id="PF01687">
    <property type="entry name" value="Flavokinase"/>
    <property type="match status" value="1"/>
</dbReference>
<dbReference type="GO" id="GO:0008531">
    <property type="term" value="F:riboflavin kinase activity"/>
    <property type="evidence" value="ECO:0007669"/>
    <property type="project" value="UniProtKB-EC"/>
</dbReference>
<evidence type="ECO:0000256" key="9">
    <source>
        <dbReference type="ARBA" id="ARBA00022741"/>
    </source>
</evidence>
<evidence type="ECO:0000256" key="1">
    <source>
        <dbReference type="ARBA" id="ARBA00001947"/>
    </source>
</evidence>
<evidence type="ECO:0000256" key="11">
    <source>
        <dbReference type="ARBA" id="ARBA00022833"/>
    </source>
</evidence>
<dbReference type="GO" id="GO:0005739">
    <property type="term" value="C:mitochondrion"/>
    <property type="evidence" value="ECO:0007669"/>
    <property type="project" value="TreeGrafter"/>
</dbReference>
<comment type="catalytic activity">
    <reaction evidence="14">
        <text>riboflavin + ATP = FMN + ADP + H(+)</text>
        <dbReference type="Rhea" id="RHEA:14357"/>
        <dbReference type="ChEBI" id="CHEBI:15378"/>
        <dbReference type="ChEBI" id="CHEBI:30616"/>
        <dbReference type="ChEBI" id="CHEBI:57986"/>
        <dbReference type="ChEBI" id="CHEBI:58210"/>
        <dbReference type="ChEBI" id="CHEBI:456216"/>
        <dbReference type="EC" id="2.7.1.26"/>
    </reaction>
    <physiologicalReaction direction="left-to-right" evidence="14">
        <dbReference type="Rhea" id="RHEA:14358"/>
    </physiologicalReaction>
</comment>
<dbReference type="eggNOG" id="KOG3110">
    <property type="taxonomic scope" value="Eukaryota"/>
</dbReference>
<keyword evidence="19" id="KW-1185">Reference proteome</keyword>
<keyword evidence="12" id="KW-0067">ATP-binding</keyword>
<dbReference type="GO" id="GO:0009231">
    <property type="term" value="P:riboflavin biosynthetic process"/>
    <property type="evidence" value="ECO:0007669"/>
    <property type="project" value="InterPro"/>
</dbReference>
<evidence type="ECO:0000256" key="3">
    <source>
        <dbReference type="ARBA" id="ARBA00012105"/>
    </source>
</evidence>
<dbReference type="HOGENOM" id="CLU_048437_3_3_1"/>
<organism evidence="19">
    <name type="scientific">Drosophila grimshawi</name>
    <name type="common">Hawaiian fruit fly</name>
    <name type="synonym">Idiomyia grimshawi</name>
    <dbReference type="NCBI Taxonomy" id="7222"/>
    <lineage>
        <taxon>Eukaryota</taxon>
        <taxon>Metazoa</taxon>
        <taxon>Ecdysozoa</taxon>
        <taxon>Arthropoda</taxon>
        <taxon>Hexapoda</taxon>
        <taxon>Insecta</taxon>
        <taxon>Pterygota</taxon>
        <taxon>Neoptera</taxon>
        <taxon>Endopterygota</taxon>
        <taxon>Diptera</taxon>
        <taxon>Brachycera</taxon>
        <taxon>Muscomorpha</taxon>
        <taxon>Ephydroidea</taxon>
        <taxon>Drosophilidae</taxon>
        <taxon>Drosophila</taxon>
        <taxon>Hawaiian Drosophila</taxon>
    </lineage>
</organism>